<reference evidence="3" key="1">
    <citation type="submission" date="2019-12" db="EMBL/GenBank/DDBJ databases">
        <title>Genome sequence of Babesia ovis.</title>
        <authorList>
            <person name="Yamagishi J."/>
            <person name="Sevinc F."/>
            <person name="Xuan X."/>
        </authorList>
    </citation>
    <scope>NUCLEOTIDE SEQUENCE</scope>
    <source>
        <strain evidence="3">Selcuk</strain>
    </source>
</reference>
<protein>
    <submittedName>
        <fullName evidence="3">Uncharacterized protein</fullName>
    </submittedName>
</protein>
<comment type="caution">
    <text evidence="3">The sequence shown here is derived from an EMBL/GenBank/DDBJ whole genome shotgun (WGS) entry which is preliminary data.</text>
</comment>
<dbReference type="Proteomes" id="UP001057455">
    <property type="component" value="Unassembled WGS sequence"/>
</dbReference>
<keyword evidence="4" id="KW-1185">Reference proteome</keyword>
<sequence length="221" mass="25322">MYRQWLLRHNRVIWAQVTAAGARGVPGRQLLALTSLRGFSGQPSTFQQHISRAKGALAHTSQTPSYVYSETMKEHIKAIRKEADQLENKEASTIADHLCKGAEEYHNTLLKYLKNRDEYNQAAQTRITNESNIKYGIMGVSFMCVFGSLALSLHPMFLLGCAIGGYVYRPVFRQSRMRREITNNMGNYLAISKQYKQQMAQLQQDIETDLSQLEQCYIKEY</sequence>
<name>A0A9W5TBS9_BABOV</name>
<keyword evidence="2" id="KW-0812">Transmembrane</keyword>
<keyword evidence="1" id="KW-0175">Coiled coil</keyword>
<proteinExistence type="predicted"/>
<dbReference type="EMBL" id="BLIY01000017">
    <property type="protein sequence ID" value="GFE55060.1"/>
    <property type="molecule type" value="Genomic_DNA"/>
</dbReference>
<dbReference type="AlphaFoldDB" id="A0A9W5TBS9"/>
<dbReference type="OrthoDB" id="366298at2759"/>
<accession>A0A9W5TBS9</accession>
<evidence type="ECO:0000256" key="1">
    <source>
        <dbReference type="SAM" id="Coils"/>
    </source>
</evidence>
<evidence type="ECO:0000256" key="2">
    <source>
        <dbReference type="SAM" id="Phobius"/>
    </source>
</evidence>
<evidence type="ECO:0000313" key="3">
    <source>
        <dbReference type="EMBL" id="GFE55060.1"/>
    </source>
</evidence>
<keyword evidence="2" id="KW-0472">Membrane</keyword>
<gene>
    <name evidence="3" type="ORF">BaOVIS_024640</name>
</gene>
<feature type="coiled-coil region" evidence="1">
    <location>
        <begin position="69"/>
        <end position="96"/>
    </location>
</feature>
<evidence type="ECO:0000313" key="4">
    <source>
        <dbReference type="Proteomes" id="UP001057455"/>
    </source>
</evidence>
<feature type="transmembrane region" description="Helical" evidence="2">
    <location>
        <begin position="135"/>
        <end position="168"/>
    </location>
</feature>
<keyword evidence="2" id="KW-1133">Transmembrane helix</keyword>
<organism evidence="3 4">
    <name type="scientific">Babesia ovis</name>
    <dbReference type="NCBI Taxonomy" id="5869"/>
    <lineage>
        <taxon>Eukaryota</taxon>
        <taxon>Sar</taxon>
        <taxon>Alveolata</taxon>
        <taxon>Apicomplexa</taxon>
        <taxon>Aconoidasida</taxon>
        <taxon>Piroplasmida</taxon>
        <taxon>Babesiidae</taxon>
        <taxon>Babesia</taxon>
    </lineage>
</organism>